<proteinExistence type="predicted"/>
<dbReference type="InterPro" id="IPR016032">
    <property type="entry name" value="Sig_transdc_resp-reg_C-effctor"/>
</dbReference>
<evidence type="ECO:0000313" key="8">
    <source>
        <dbReference type="Proteomes" id="UP000253857"/>
    </source>
</evidence>
<keyword evidence="2" id="KW-0238">DNA-binding</keyword>
<evidence type="ECO:0000256" key="3">
    <source>
        <dbReference type="ARBA" id="ARBA00023163"/>
    </source>
</evidence>
<feature type="transmembrane region" description="Helical" evidence="4">
    <location>
        <begin position="447"/>
        <end position="472"/>
    </location>
</feature>
<feature type="domain" description="HTH luxR-type" evidence="5">
    <location>
        <begin position="526"/>
        <end position="591"/>
    </location>
</feature>
<keyword evidence="1" id="KW-0805">Transcription regulation</keyword>
<evidence type="ECO:0000259" key="5">
    <source>
        <dbReference type="PROSITE" id="PS50043"/>
    </source>
</evidence>
<feature type="transmembrane region" description="Helical" evidence="4">
    <location>
        <begin position="197"/>
        <end position="219"/>
    </location>
</feature>
<dbReference type="PROSITE" id="PS50043">
    <property type="entry name" value="HTH_LUXR_2"/>
    <property type="match status" value="1"/>
</dbReference>
<feature type="transmembrane region" description="Helical" evidence="4">
    <location>
        <begin position="478"/>
        <end position="496"/>
    </location>
</feature>
<evidence type="ECO:0000256" key="1">
    <source>
        <dbReference type="ARBA" id="ARBA00023015"/>
    </source>
</evidence>
<reference evidence="8 9" key="1">
    <citation type="journal article" date="2018" name="Elife">
        <title>Discovery and characterization of a prevalent human gut bacterial enzyme sufficient for the inactivation of a family of plant toxins.</title>
        <authorList>
            <person name="Koppel N."/>
            <person name="Bisanz J.E."/>
            <person name="Pandelia M.E."/>
            <person name="Turnbaugh P.J."/>
            <person name="Balskus E.P."/>
        </authorList>
    </citation>
    <scope>NUCLEOTIDE SEQUENCE [LARGE SCALE GENOMIC DNA]</scope>
    <source>
        <strain evidence="7 9">16A</strain>
        <strain evidence="6 8">FAA1-1-60AUCSF</strain>
    </source>
</reference>
<dbReference type="SUPFAM" id="SSF46894">
    <property type="entry name" value="C-terminal effector domain of the bipartite response regulators"/>
    <property type="match status" value="1"/>
</dbReference>
<evidence type="ECO:0000256" key="2">
    <source>
        <dbReference type="ARBA" id="ARBA00023125"/>
    </source>
</evidence>
<feature type="transmembrane region" description="Helical" evidence="4">
    <location>
        <begin position="414"/>
        <end position="435"/>
    </location>
</feature>
<gene>
    <name evidence="7" type="ORF">C1853_10040</name>
    <name evidence="6" type="ORF">C1871_12775</name>
</gene>
<dbReference type="EMBL" id="PPUQ01000013">
    <property type="protein sequence ID" value="RDC37299.1"/>
    <property type="molecule type" value="Genomic_DNA"/>
</dbReference>
<evidence type="ECO:0000313" key="9">
    <source>
        <dbReference type="Proteomes" id="UP000253915"/>
    </source>
</evidence>
<dbReference type="PANTHER" id="PTHR44688:SF16">
    <property type="entry name" value="DNA-BINDING TRANSCRIPTIONAL ACTIVATOR DEVR_DOSR"/>
    <property type="match status" value="1"/>
</dbReference>
<dbReference type="AlphaFoldDB" id="A0A369MZQ7"/>
<dbReference type="Gene3D" id="1.10.10.10">
    <property type="entry name" value="Winged helix-like DNA-binding domain superfamily/Winged helix DNA-binding domain"/>
    <property type="match status" value="1"/>
</dbReference>
<accession>A0A369MZQ7</accession>
<keyword evidence="4" id="KW-1133">Transmembrane helix</keyword>
<dbReference type="CDD" id="cd06170">
    <property type="entry name" value="LuxR_C_like"/>
    <property type="match status" value="1"/>
</dbReference>
<protein>
    <recommendedName>
        <fullName evidence="5">HTH luxR-type domain-containing protein</fullName>
    </recommendedName>
</protein>
<evidence type="ECO:0000313" key="7">
    <source>
        <dbReference type="EMBL" id="RDC37299.1"/>
    </source>
</evidence>
<evidence type="ECO:0000313" key="6">
    <source>
        <dbReference type="EMBL" id="RDB82837.1"/>
    </source>
</evidence>
<feature type="transmembrane region" description="Helical" evidence="4">
    <location>
        <begin position="358"/>
        <end position="380"/>
    </location>
</feature>
<dbReference type="EMBL" id="PPTY01000029">
    <property type="protein sequence ID" value="RDB82837.1"/>
    <property type="molecule type" value="Genomic_DNA"/>
</dbReference>
<dbReference type="GO" id="GO:0003677">
    <property type="term" value="F:DNA binding"/>
    <property type="evidence" value="ECO:0007669"/>
    <property type="project" value="UniProtKB-KW"/>
</dbReference>
<dbReference type="PRINTS" id="PR00038">
    <property type="entry name" value="HTHLUXR"/>
</dbReference>
<dbReference type="SMART" id="SM00421">
    <property type="entry name" value="HTH_LUXR"/>
    <property type="match status" value="1"/>
</dbReference>
<feature type="transmembrane region" description="Helical" evidence="4">
    <location>
        <begin position="255"/>
        <end position="272"/>
    </location>
</feature>
<dbReference type="Proteomes" id="UP000253857">
    <property type="component" value="Unassembled WGS sequence"/>
</dbReference>
<sequence>MSALDAALVHEFQQVVGELADGEGRLPARRLPVPARVESYYAKTRRECAHLMLEVRAVLAVAVQQDERLARSLLAVVQLDVHRRSLPLRAFRPDAGYHTSLEHRRAYNGRVALQGESGGVAVNQRTALLSEAFFCLGLGASSAWWLSMTSSPFVWSSSSLDAGSASLVVHAAYLLVQIACVIAALRFMLGYAQRRTFALSAGLCAAGTAGLLAALFFGLPVPCVMAARAVAACGGALLFLCWMSPFTVLIGHKRPGSVFLVATVLGTVMWFVTTHIDATVATVSLVALPMLSGAAMLGLPPESREPARVLRPCARKQRLPLGKLFPLAFVVGLLVYELPMGFVTGSASIAASDASGGALFQTYGIYTVIMAIVAGADYALARHERYSALLYRFVVPIISIGLILLALARAEDQVLASAMVLAGTILFEMFIMVAFARITLAARESPWRIFGFGGAVVQASLLAAFFGGLVLAKAASTWATAIALGLVFVFILAGSFDVPGKNLLAAGADGIPRDAGDEPLDGRIEAFAYMFGLSTREIEVLGLIARGRSVQAAADELFVAHSTVKTHIGHIYEKAGVSNRQDLLKLLDGFGG</sequence>
<dbReference type="Pfam" id="PF00196">
    <property type="entry name" value="GerE"/>
    <property type="match status" value="1"/>
</dbReference>
<feature type="transmembrane region" description="Helical" evidence="4">
    <location>
        <begin position="167"/>
        <end position="185"/>
    </location>
</feature>
<feature type="transmembrane region" description="Helical" evidence="4">
    <location>
        <begin position="127"/>
        <end position="147"/>
    </location>
</feature>
<feature type="transmembrane region" description="Helical" evidence="4">
    <location>
        <begin position="389"/>
        <end position="408"/>
    </location>
</feature>
<dbReference type="Proteomes" id="UP000253915">
    <property type="component" value="Unassembled WGS sequence"/>
</dbReference>
<keyword evidence="4" id="KW-0812">Transmembrane</keyword>
<keyword evidence="4" id="KW-0472">Membrane</keyword>
<feature type="transmembrane region" description="Helical" evidence="4">
    <location>
        <begin position="278"/>
        <end position="299"/>
    </location>
</feature>
<dbReference type="PANTHER" id="PTHR44688">
    <property type="entry name" value="DNA-BINDING TRANSCRIPTIONAL ACTIVATOR DEVR_DOSR"/>
    <property type="match status" value="1"/>
</dbReference>
<feature type="transmembrane region" description="Helical" evidence="4">
    <location>
        <begin position="320"/>
        <end position="338"/>
    </location>
</feature>
<dbReference type="InterPro" id="IPR000792">
    <property type="entry name" value="Tscrpt_reg_LuxR_C"/>
</dbReference>
<name>A0A369MZQ7_EGGLN</name>
<dbReference type="GO" id="GO:0006355">
    <property type="term" value="P:regulation of DNA-templated transcription"/>
    <property type="evidence" value="ECO:0007669"/>
    <property type="project" value="InterPro"/>
</dbReference>
<keyword evidence="3" id="KW-0804">Transcription</keyword>
<evidence type="ECO:0000256" key="4">
    <source>
        <dbReference type="SAM" id="Phobius"/>
    </source>
</evidence>
<dbReference type="InterPro" id="IPR036388">
    <property type="entry name" value="WH-like_DNA-bd_sf"/>
</dbReference>
<feature type="transmembrane region" description="Helical" evidence="4">
    <location>
        <begin position="225"/>
        <end position="243"/>
    </location>
</feature>
<organism evidence="6 8">
    <name type="scientific">Eggerthella lenta</name>
    <name type="common">Eubacterium lentum</name>
    <dbReference type="NCBI Taxonomy" id="84112"/>
    <lineage>
        <taxon>Bacteria</taxon>
        <taxon>Bacillati</taxon>
        <taxon>Actinomycetota</taxon>
        <taxon>Coriobacteriia</taxon>
        <taxon>Eggerthellales</taxon>
        <taxon>Eggerthellaceae</taxon>
        <taxon>Eggerthella</taxon>
    </lineage>
</organism>
<comment type="caution">
    <text evidence="6">The sequence shown here is derived from an EMBL/GenBank/DDBJ whole genome shotgun (WGS) entry which is preliminary data.</text>
</comment>